<evidence type="ECO:0000256" key="2">
    <source>
        <dbReference type="SAM" id="Coils"/>
    </source>
</evidence>
<dbReference type="GO" id="GO:0003677">
    <property type="term" value="F:DNA binding"/>
    <property type="evidence" value="ECO:0007669"/>
    <property type="project" value="InterPro"/>
</dbReference>
<dbReference type="SMART" id="SM00672">
    <property type="entry name" value="CAP10"/>
    <property type="match status" value="1"/>
</dbReference>
<sequence>MDLVKILDLNRFQKRKDDKFKVGEENECDKSISWKKLDGVKNPKEYIKISDEINTNPKYDIFHQLYFHAGDEYQFQKYALLKSRLLSYPERTIPLKGLDIYNNYNLNDTYNTFKYLFDKVKKGIYISIKDNELYTFLPFSNIGYKNNWSNVLEKLNPKLMNYLKKQHYNVSDPSHWYANNCILKMDKETFTKDRKEYVQEGDKTEVPFKYFLLNFLEYLKKKSKKLNDLDFFFSPRDFPVHRHNNLEPYVNLLDNKKLEKEYIHNTYTPILSQCGSEGFHDIPIPTQDDMLRITSEEGLGDIYPDDCKNNYANKVKFNNDFLSKKKMAVFRGSCTGCGITIDTNMRLKAAYLSEKYNLEGKKILDAKLTGWNKKPKADIKRKSFGKIQLNNKDEYVVRGNYVGGGRGKGKGKGKGKGYRGRGYNQGKGKGSNRDIVIKAGKFNYMELEEQSNFRYILNIDGHVKAFRLGNELRMGSVVLLVNSPYKLWFQDMLKPYEHYVPIKSDLSDLEKQINWCNENEMKCEEIAENALEFYEEYLSKEGTYNNFHEILDNLSKIREKPVIKKISDNKLNIVVAYRDPGDGTRESQLNVFLEQIGLIFDGIVDYHIYIIEQESDREDYDKLPENLKQSGKKMAKFNLGILKNIGFHLANKDNDKIDNAYYVLSDVDLLPSNELIEEYLRYPENPIHLGNKGTRYNLDGKDKTFLGGVLSVSKNDFLKCNGYPNNFWGWGGEDNALLNRLNINNINIDRPEYPVIDLEEMDMKEKMEDLKQRKNKESNKLEKLCSDSSIFYEKYKNKEYDGIKIDCQNLNNWESNGLNSLEGSFKIISNELKGGGGNISHYKVHLKIGNEEELDLKEEEIKKEEELDLKELKKSIIEYKDIPLEELYEKYYECEKNINSKINVKDNIIEQDKIKKYLDNRDLSKEQLTELYKRDYLSHPDYNNPNFVNDISKKAEFNMNKITLNKEEACNNKEFELANHQRLLKNFVNNETPYKSLLLFHGVGVGKTCSGVSISESFRDIYVRDYNKIIIVRKAGLSQGWKDTIFDPEKGDNQCSGHEFIDSFKEDNDKRDSTSIRRAQNKLIKKYYEFYQYGTFSSKIKDIVGDDDEEYIIKYKINKYFSNRLLIVDEFHNLRQENESLSEQDNKQDNSEDNKNKESKERKRALKNLYNVIKYSTNLRIIFLTATPMFNNAREIFLLINLMLLNDGRPLINEKEYIKDGNITAEGKELINKKSRGYISYLRGENPINFPLRLYPTDKLTIQPNNAPTINLFGERIKDEDKLRFLITYNNVIQGLQKDVYIKYLEDFKNDKTSDPLVEKKLGINSKLPQISNIVYPSNKGHDFGEKGFREVFNKSGKKFKYVKNVESILSQENIENYSIKFKNIINNIKTSEGIVFIYTDYIWSGAVPLGLALEHIGFNKYNHSNLLNHKDLELPLHYDMKKRRNDFEDKSEFKQANYIILSGNDSISGNSVVKDTELKVLKSEGNKNGELIKVVIGSSVTGEGIDFKNIREIHVLDPWYHLNKLEQIIGRGIRFCSHSMLEKEKRNVTVFLHTSTYNGMETTDHYNYRRGEKKSIEIGGIEMILKRNALDCYLFKDGNIIKEKDVTPVKIISSKGVSESLTVYDKPNTKICSFQDKCSYNCINVNSKELNNLKEKELNYDTFDSKHFVDITKKIVNYINELFSKKNYYSLKEILEHIQYHKDINKYIIYNSIKDILDHKEIIYDINKNKGYVINRGDYYIFQPLFNNDESVPMFYRSTLVNKQNSVNINNIKINYPEEIEYESDESDSNIENITDKLKEDYNNFISDKKKKLSVFNLIKTDIKYKTIYCHYLLDKLTYEIRNIFIRYLLENDFKDIKLKEGKLTEEEILKISYDYFSNQFIYSKDHKYELFSSGKPLGYFILNEHNVKKQTKKIKKKIDIARELGKCIEYYIKSSSGYITSDIIKGNLNINTGKYWVHSYWNKKAIIKLIIEPNLGKEGNSGNVSKTELIDYLKINIEEDIFNKLRKDIILLSEYTKDELCELIDIIFRIKTMLNKDISYYVKFDLLYHKLK</sequence>
<dbReference type="InterPro" id="IPR003859">
    <property type="entry name" value="Galactosyl_T"/>
</dbReference>
<feature type="coiled-coil region" evidence="2">
    <location>
        <begin position="760"/>
        <end position="787"/>
    </location>
</feature>
<proteinExistence type="predicted"/>
<dbReference type="InterPro" id="IPR029044">
    <property type="entry name" value="Nucleotide-diphossugar_trans"/>
</dbReference>
<keyword evidence="2" id="KW-0175">Coiled coil</keyword>
<dbReference type="InterPro" id="IPR027791">
    <property type="entry name" value="Galactosyl_T_C"/>
</dbReference>
<dbReference type="GO" id="GO:0005524">
    <property type="term" value="F:ATP binding"/>
    <property type="evidence" value="ECO:0007669"/>
    <property type="project" value="InterPro"/>
</dbReference>
<evidence type="ECO:0000256" key="1">
    <source>
        <dbReference type="ARBA" id="ARBA00022679"/>
    </source>
</evidence>
<accession>A0A6C0C5H1</accession>
<dbReference type="Pfam" id="PF05686">
    <property type="entry name" value="Glyco_transf_90"/>
    <property type="match status" value="1"/>
</dbReference>
<dbReference type="GO" id="GO:0016757">
    <property type="term" value="F:glycosyltransferase activity"/>
    <property type="evidence" value="ECO:0007669"/>
    <property type="project" value="InterPro"/>
</dbReference>
<dbReference type="PANTHER" id="PTHR12203">
    <property type="entry name" value="KDEL LYS-ASP-GLU-LEU CONTAINING - RELATED"/>
    <property type="match status" value="1"/>
</dbReference>
<dbReference type="PRINTS" id="PR02050">
    <property type="entry name" value="B14GALTRFASE"/>
</dbReference>
<feature type="region of interest" description="Disordered" evidence="3">
    <location>
        <begin position="406"/>
        <end position="426"/>
    </location>
</feature>
<dbReference type="UniPathway" id="UPA00378"/>
<dbReference type="SUPFAM" id="SSF53448">
    <property type="entry name" value="Nucleotide-diphospho-sugar transferases"/>
    <property type="match status" value="1"/>
</dbReference>
<dbReference type="InterPro" id="IPR006598">
    <property type="entry name" value="CAP10"/>
</dbReference>
<dbReference type="GO" id="GO:0016787">
    <property type="term" value="F:hydrolase activity"/>
    <property type="evidence" value="ECO:0007669"/>
    <property type="project" value="InterPro"/>
</dbReference>
<evidence type="ECO:0000313" key="5">
    <source>
        <dbReference type="EMBL" id="QHS99572.1"/>
    </source>
</evidence>
<dbReference type="Pfam" id="PF04851">
    <property type="entry name" value="ResIII"/>
    <property type="match status" value="1"/>
</dbReference>
<dbReference type="Gene3D" id="3.90.550.10">
    <property type="entry name" value="Spore Coat Polysaccharide Biosynthesis Protein SpsA, Chain A"/>
    <property type="match status" value="1"/>
</dbReference>
<dbReference type="GO" id="GO:0005975">
    <property type="term" value="P:carbohydrate metabolic process"/>
    <property type="evidence" value="ECO:0007669"/>
    <property type="project" value="InterPro"/>
</dbReference>
<reference evidence="5" key="1">
    <citation type="journal article" date="2020" name="Nature">
        <title>Giant virus diversity and host interactions through global metagenomics.</title>
        <authorList>
            <person name="Schulz F."/>
            <person name="Roux S."/>
            <person name="Paez-Espino D."/>
            <person name="Jungbluth S."/>
            <person name="Walsh D.A."/>
            <person name="Denef V.J."/>
            <person name="McMahon K.D."/>
            <person name="Konstantinidis K.T."/>
            <person name="Eloe-Fadrosh E.A."/>
            <person name="Kyrpides N.C."/>
            <person name="Woyke T."/>
        </authorList>
    </citation>
    <scope>NUCLEOTIDE SEQUENCE</scope>
    <source>
        <strain evidence="5">GVMAG-M-3300020187-37</strain>
    </source>
</reference>
<feature type="region of interest" description="Disordered" evidence="3">
    <location>
        <begin position="1138"/>
        <end position="1161"/>
    </location>
</feature>
<dbReference type="SUPFAM" id="SSF52540">
    <property type="entry name" value="P-loop containing nucleoside triphosphate hydrolases"/>
    <property type="match status" value="2"/>
</dbReference>
<name>A0A6C0C5H1_9ZZZZ</name>
<evidence type="ECO:0000256" key="3">
    <source>
        <dbReference type="SAM" id="MobiDB-lite"/>
    </source>
</evidence>
<feature type="coiled-coil region" evidence="2">
    <location>
        <begin position="847"/>
        <end position="882"/>
    </location>
</feature>
<organism evidence="5">
    <name type="scientific">viral metagenome</name>
    <dbReference type="NCBI Taxonomy" id="1070528"/>
    <lineage>
        <taxon>unclassified sequences</taxon>
        <taxon>metagenomes</taxon>
        <taxon>organismal metagenomes</taxon>
    </lineage>
</organism>
<dbReference type="InterPro" id="IPR006935">
    <property type="entry name" value="Helicase/UvrB_N"/>
</dbReference>
<dbReference type="InterPro" id="IPR051091">
    <property type="entry name" value="O-Glucosyltr/Glycosyltrsf_90"/>
</dbReference>
<dbReference type="InterPro" id="IPR027417">
    <property type="entry name" value="P-loop_NTPase"/>
</dbReference>
<dbReference type="CDD" id="cd18785">
    <property type="entry name" value="SF2_C"/>
    <property type="match status" value="1"/>
</dbReference>
<dbReference type="EMBL" id="MN739345">
    <property type="protein sequence ID" value="QHS99572.1"/>
    <property type="molecule type" value="Genomic_DNA"/>
</dbReference>
<protein>
    <recommendedName>
        <fullName evidence="4">Glycosyl transferase CAP10 domain-containing protein</fullName>
    </recommendedName>
</protein>
<evidence type="ECO:0000259" key="4">
    <source>
        <dbReference type="SMART" id="SM00672"/>
    </source>
</evidence>
<dbReference type="Gene3D" id="3.40.50.300">
    <property type="entry name" value="P-loop containing nucleotide triphosphate hydrolases"/>
    <property type="match status" value="2"/>
</dbReference>
<dbReference type="Pfam" id="PF02709">
    <property type="entry name" value="Glyco_transf_7C"/>
    <property type="match status" value="1"/>
</dbReference>
<feature type="domain" description="Glycosyl transferase CAP10" evidence="4">
    <location>
        <begin position="225"/>
        <end position="558"/>
    </location>
</feature>
<feature type="compositionally biased region" description="Basic residues" evidence="3">
    <location>
        <begin position="407"/>
        <end position="419"/>
    </location>
</feature>
<keyword evidence="1" id="KW-0808">Transferase</keyword>
<dbReference type="PANTHER" id="PTHR12203:SF119">
    <property type="entry name" value="GLYCOSYL TRANSFERASE CAP10 DOMAIN-CONTAINING PROTEIN"/>
    <property type="match status" value="1"/>
</dbReference>